<proteinExistence type="predicted"/>
<accession>A0A5K3G5C2</accession>
<protein>
    <submittedName>
        <fullName evidence="2">Uncharacterized protein</fullName>
    </submittedName>
</protein>
<feature type="compositionally biased region" description="Basic and acidic residues" evidence="1">
    <location>
        <begin position="1"/>
        <end position="10"/>
    </location>
</feature>
<name>A0A5K3G5C2_MESCO</name>
<evidence type="ECO:0000313" key="2">
    <source>
        <dbReference type="WBParaSite" id="MCU_014608-RA"/>
    </source>
</evidence>
<dbReference type="WBParaSite" id="MCU_014608-RA">
    <property type="protein sequence ID" value="MCU_014608-RA"/>
    <property type="gene ID" value="MCU_014608"/>
</dbReference>
<evidence type="ECO:0000256" key="1">
    <source>
        <dbReference type="SAM" id="MobiDB-lite"/>
    </source>
</evidence>
<sequence length="55" mass="6497">MPLDRRETRGWLRPGGPTCLRPNPTPHHTTPRRTTLHHTTQGRWSAFYLSCDRHH</sequence>
<dbReference type="AlphaFoldDB" id="A0A5K3G5C2"/>
<organism evidence="2">
    <name type="scientific">Mesocestoides corti</name>
    <name type="common">Flatworm</name>
    <dbReference type="NCBI Taxonomy" id="53468"/>
    <lineage>
        <taxon>Eukaryota</taxon>
        <taxon>Metazoa</taxon>
        <taxon>Spiralia</taxon>
        <taxon>Lophotrochozoa</taxon>
        <taxon>Platyhelminthes</taxon>
        <taxon>Cestoda</taxon>
        <taxon>Eucestoda</taxon>
        <taxon>Cyclophyllidea</taxon>
        <taxon>Mesocestoididae</taxon>
        <taxon>Mesocestoides</taxon>
    </lineage>
</organism>
<feature type="region of interest" description="Disordered" evidence="1">
    <location>
        <begin position="1"/>
        <end position="39"/>
    </location>
</feature>
<reference evidence="2" key="1">
    <citation type="submission" date="2019-11" db="UniProtKB">
        <authorList>
            <consortium name="WormBaseParasite"/>
        </authorList>
    </citation>
    <scope>IDENTIFICATION</scope>
</reference>